<dbReference type="EMBL" id="AE015927">
    <property type="protein sequence ID" value="AAO35871.1"/>
    <property type="molecule type" value="Genomic_DNA"/>
</dbReference>
<dbReference type="KEGG" id="ctc:CTC_01305"/>
<keyword evidence="1" id="KW-0732">Signal</keyword>
<feature type="signal peptide" evidence="1">
    <location>
        <begin position="1"/>
        <end position="28"/>
    </location>
</feature>
<accession>Q895G9</accession>
<protein>
    <submittedName>
        <fullName evidence="2">Uncharacterized protein</fullName>
    </submittedName>
</protein>
<organism evidence="2 3">
    <name type="scientific">Clostridium tetani (strain Massachusetts / E88)</name>
    <dbReference type="NCBI Taxonomy" id="212717"/>
    <lineage>
        <taxon>Bacteria</taxon>
        <taxon>Bacillati</taxon>
        <taxon>Bacillota</taxon>
        <taxon>Clostridia</taxon>
        <taxon>Eubacteriales</taxon>
        <taxon>Clostridiaceae</taxon>
        <taxon>Clostridium</taxon>
    </lineage>
</organism>
<dbReference type="OrthoDB" id="3010291at2"/>
<gene>
    <name evidence="2" type="ordered locus">CTC_01305</name>
</gene>
<dbReference type="STRING" id="212717.CTC_01305"/>
<dbReference type="AlphaFoldDB" id="Q895G9"/>
<reference evidence="2 3" key="1">
    <citation type="journal article" date="2003" name="Proc. Natl. Acad. Sci. U.S.A.">
        <title>The genome sequence of Clostridium tetani, the causative agent of tetanus disease.</title>
        <authorList>
            <person name="Brueggemann H."/>
            <person name="Baumer S."/>
            <person name="Fricke W.F."/>
            <person name="Wiezer A."/>
            <person name="Liesegang H."/>
            <person name="Decker I."/>
            <person name="Herzberg C."/>
            <person name="Martinez-Arias R."/>
            <person name="Merkl R."/>
            <person name="Henne A."/>
            <person name="Gottschalk G."/>
        </authorList>
    </citation>
    <scope>NUCLEOTIDE SEQUENCE [LARGE SCALE GENOMIC DNA]</scope>
    <source>
        <strain evidence="3">Massachusetts / E88</strain>
    </source>
</reference>
<proteinExistence type="predicted"/>
<evidence type="ECO:0000256" key="1">
    <source>
        <dbReference type="SAM" id="SignalP"/>
    </source>
</evidence>
<dbReference type="RefSeq" id="WP_011099533.1">
    <property type="nucleotide sequence ID" value="NC_004557.1"/>
</dbReference>
<name>Q895G9_CLOTE</name>
<sequence>MNKRIKFIMPILCGVLLSSSLAFTNVQAAAIHESNATISTTNEKDMSNSHFDENVEIKEITREEYLKTYAEKRGVSIEEADRLERLETEKSIKDEISTKAKGGETILTRKSVLLRESISPRQTVYKEVAKTYDIGNSNFESRVVVSIHVKLQRYNSSSYGTYQKFSQVLSKGARSFGSGRSNVDPIALSADIFGDTGYGNKMKMMLSANVVHEISVSLSGTAKRAGFDISGGIGGPYYARKYVSLNDTFSSNWDLS</sequence>
<keyword evidence="3" id="KW-1185">Reference proteome</keyword>
<evidence type="ECO:0000313" key="3">
    <source>
        <dbReference type="Proteomes" id="UP000001412"/>
    </source>
</evidence>
<dbReference type="Proteomes" id="UP000001412">
    <property type="component" value="Chromosome"/>
</dbReference>
<feature type="chain" id="PRO_5004302014" evidence="1">
    <location>
        <begin position="29"/>
        <end position="256"/>
    </location>
</feature>
<evidence type="ECO:0000313" key="2">
    <source>
        <dbReference type="EMBL" id="AAO35871.1"/>
    </source>
</evidence>
<dbReference type="HOGENOM" id="CLU_1084657_0_0_9"/>
<dbReference type="GeneID" id="24254760"/>